<evidence type="ECO:0000256" key="2">
    <source>
        <dbReference type="ARBA" id="ARBA00022670"/>
    </source>
</evidence>
<keyword evidence="2" id="KW-0645">Protease</keyword>
<dbReference type="AlphaFoldDB" id="A0A366LV77"/>
<name>A0A366LV77_9ACTN</name>
<evidence type="ECO:0000256" key="3">
    <source>
        <dbReference type="ARBA" id="ARBA00022801"/>
    </source>
</evidence>
<evidence type="ECO:0000313" key="8">
    <source>
        <dbReference type="Proteomes" id="UP000253303"/>
    </source>
</evidence>
<comment type="caution">
    <text evidence="7">The sequence shown here is derived from an EMBL/GenBank/DDBJ whole genome shotgun (WGS) entry which is preliminary data.</text>
</comment>
<dbReference type="RefSeq" id="WP_113983267.1">
    <property type="nucleotide sequence ID" value="NZ_QMEY01000012.1"/>
</dbReference>
<dbReference type="InterPro" id="IPR038765">
    <property type="entry name" value="Papain-like_cys_pep_sf"/>
</dbReference>
<gene>
    <name evidence="7" type="ORF">DP939_25270</name>
</gene>
<dbReference type="InterPro" id="IPR000064">
    <property type="entry name" value="NLP_P60_dom"/>
</dbReference>
<feature type="domain" description="NlpC/P60" evidence="6">
    <location>
        <begin position="60"/>
        <end position="203"/>
    </location>
</feature>
<dbReference type="Pfam" id="PF00877">
    <property type="entry name" value="NLPC_P60"/>
    <property type="match status" value="1"/>
</dbReference>
<feature type="region of interest" description="Disordered" evidence="5">
    <location>
        <begin position="25"/>
        <end position="63"/>
    </location>
</feature>
<dbReference type="SUPFAM" id="SSF54001">
    <property type="entry name" value="Cysteine proteinases"/>
    <property type="match status" value="1"/>
</dbReference>
<comment type="similarity">
    <text evidence="1">Belongs to the peptidase C40 family.</text>
</comment>
<feature type="compositionally biased region" description="Basic and acidic residues" evidence="5">
    <location>
        <begin position="33"/>
        <end position="44"/>
    </location>
</feature>
<dbReference type="PANTHER" id="PTHR47359:SF3">
    <property type="entry name" value="NLP_P60 DOMAIN-CONTAINING PROTEIN-RELATED"/>
    <property type="match status" value="1"/>
</dbReference>
<sequence>MIGKTAIGITVIFFGLITVIGAAGGATLPPPEMPDRRERSDPRRSPAPKTSPPEVPEGGTAAGRKAVQAALRWLGTPYSWGGGGPGGPSRGICCSPGGHDGRKTVGFDCSGLTEYAWAQAGARIGSTTVPQWRAGPRIHTSDRLRPGDLVFFGGGSGEPTHVGLYISNGTMVHAPRTGSVVHTVNFSRSGYYTLRYRGAVRPRTNDR</sequence>
<evidence type="ECO:0000259" key="6">
    <source>
        <dbReference type="PROSITE" id="PS51935"/>
    </source>
</evidence>
<dbReference type="PROSITE" id="PS51935">
    <property type="entry name" value="NLPC_P60"/>
    <property type="match status" value="1"/>
</dbReference>
<dbReference type="GO" id="GO:0008234">
    <property type="term" value="F:cysteine-type peptidase activity"/>
    <property type="evidence" value="ECO:0007669"/>
    <property type="project" value="UniProtKB-KW"/>
</dbReference>
<reference evidence="7 8" key="1">
    <citation type="submission" date="2018-06" db="EMBL/GenBank/DDBJ databases">
        <title>Sphaerisporangium craniellae sp. nov., isolated from a marine sponge in the South China Sea.</title>
        <authorList>
            <person name="Li L."/>
        </authorList>
    </citation>
    <scope>NUCLEOTIDE SEQUENCE [LARGE SCALE GENOMIC DNA]</scope>
    <source>
        <strain evidence="7 8">LHW63015</strain>
    </source>
</reference>
<proteinExistence type="inferred from homology"/>
<keyword evidence="4" id="KW-0788">Thiol protease</keyword>
<keyword evidence="3" id="KW-0378">Hydrolase</keyword>
<organism evidence="7 8">
    <name type="scientific">Spongiactinospora rosea</name>
    <dbReference type="NCBI Taxonomy" id="2248750"/>
    <lineage>
        <taxon>Bacteria</taxon>
        <taxon>Bacillati</taxon>
        <taxon>Actinomycetota</taxon>
        <taxon>Actinomycetes</taxon>
        <taxon>Streptosporangiales</taxon>
        <taxon>Streptosporangiaceae</taxon>
        <taxon>Spongiactinospora</taxon>
    </lineage>
</organism>
<dbReference type="Proteomes" id="UP000253303">
    <property type="component" value="Unassembled WGS sequence"/>
</dbReference>
<evidence type="ECO:0000313" key="7">
    <source>
        <dbReference type="EMBL" id="RBQ17259.1"/>
    </source>
</evidence>
<keyword evidence="8" id="KW-1185">Reference proteome</keyword>
<accession>A0A366LV77</accession>
<dbReference type="EMBL" id="QMEY01000012">
    <property type="protein sequence ID" value="RBQ17259.1"/>
    <property type="molecule type" value="Genomic_DNA"/>
</dbReference>
<protein>
    <recommendedName>
        <fullName evidence="6">NlpC/P60 domain-containing protein</fullName>
    </recommendedName>
</protein>
<dbReference type="GO" id="GO:0006508">
    <property type="term" value="P:proteolysis"/>
    <property type="evidence" value="ECO:0007669"/>
    <property type="project" value="UniProtKB-KW"/>
</dbReference>
<evidence type="ECO:0000256" key="5">
    <source>
        <dbReference type="SAM" id="MobiDB-lite"/>
    </source>
</evidence>
<evidence type="ECO:0000256" key="1">
    <source>
        <dbReference type="ARBA" id="ARBA00007074"/>
    </source>
</evidence>
<dbReference type="InterPro" id="IPR051794">
    <property type="entry name" value="PG_Endopeptidase_C40"/>
</dbReference>
<evidence type="ECO:0000256" key="4">
    <source>
        <dbReference type="ARBA" id="ARBA00022807"/>
    </source>
</evidence>
<dbReference type="PANTHER" id="PTHR47359">
    <property type="entry name" value="PEPTIDOGLYCAN DL-ENDOPEPTIDASE CWLO"/>
    <property type="match status" value="1"/>
</dbReference>
<dbReference type="OrthoDB" id="3209655at2"/>
<dbReference type="Gene3D" id="3.90.1720.10">
    <property type="entry name" value="endopeptidase domain like (from Nostoc punctiforme)"/>
    <property type="match status" value="1"/>
</dbReference>